<protein>
    <recommendedName>
        <fullName evidence="10">Dual-specificity RNA pseudouridine synthase RluA</fullName>
        <ecNumber evidence="8">5.4.99.28</ecNumber>
        <ecNumber evidence="9">5.4.99.29</ecNumber>
    </recommendedName>
    <alternativeName>
        <fullName evidence="11">23S rRNA pseudouridine(746) synthase</fullName>
    </alternativeName>
    <alternativeName>
        <fullName evidence="14">Ribosomal large subunit pseudouridine synthase A</fullName>
    </alternativeName>
    <alternativeName>
        <fullName evidence="13">rRNA pseudouridylate synthase A</fullName>
    </alternativeName>
    <alternativeName>
        <fullName evidence="15">rRNA-uridine isomerase A</fullName>
    </alternativeName>
    <alternativeName>
        <fullName evidence="12">tRNA pseudouridine(32) synthase</fullName>
    </alternativeName>
</protein>
<dbReference type="PANTHER" id="PTHR21600">
    <property type="entry name" value="MITOCHONDRIAL RNA PSEUDOURIDINE SYNTHASE"/>
    <property type="match status" value="1"/>
</dbReference>
<evidence type="ECO:0000256" key="5">
    <source>
        <dbReference type="ARBA" id="ARBA00036184"/>
    </source>
</evidence>
<evidence type="ECO:0000313" key="18">
    <source>
        <dbReference type="Proteomes" id="UP000242869"/>
    </source>
</evidence>
<evidence type="ECO:0000256" key="12">
    <source>
        <dbReference type="ARBA" id="ARBA00042372"/>
    </source>
</evidence>
<evidence type="ECO:0000256" key="13">
    <source>
        <dbReference type="ARBA" id="ARBA00042844"/>
    </source>
</evidence>
<evidence type="ECO:0000256" key="9">
    <source>
        <dbReference type="ARBA" id="ARBA00038945"/>
    </source>
</evidence>
<dbReference type="InterPro" id="IPR020103">
    <property type="entry name" value="PsdUridine_synth_cat_dom_sf"/>
</dbReference>
<sequence length="225" mass="24768">MVATHDAGCVIYSPPAHAGLEILYRDDVMLVLDKPSGLLSVPGKGEDKADCLASRVQAEYSDALVVHRLDMSTSGILVMARGIDAQRALSRSFELRETQKRYVALVSGCLRGEGVVDLPLITDWPNRPRQMVDFERGKKALTRYRAQEYDPVIDSTRVELEPVTGRSHQLRVHMLALGHPILGDDLYADAGARDKAERLLLHASYLSIPHPVTAQPLVFSSAAPF</sequence>
<keyword evidence="4" id="KW-0413">Isomerase</keyword>
<evidence type="ECO:0000313" key="17">
    <source>
        <dbReference type="EMBL" id="SFN71439.1"/>
    </source>
</evidence>
<dbReference type="SUPFAM" id="SSF55120">
    <property type="entry name" value="Pseudouridine synthase"/>
    <property type="match status" value="1"/>
</dbReference>
<dbReference type="InterPro" id="IPR050188">
    <property type="entry name" value="RluA_PseudoU_synthase"/>
</dbReference>
<accession>A0A1I5BA95</accession>
<evidence type="ECO:0000256" key="14">
    <source>
        <dbReference type="ARBA" id="ARBA00042883"/>
    </source>
</evidence>
<dbReference type="AlphaFoldDB" id="A0A1I5BA95"/>
<dbReference type="GO" id="GO:0160151">
    <property type="term" value="F:tRNA pseudouridine(32) synthase activity"/>
    <property type="evidence" value="ECO:0007669"/>
    <property type="project" value="UniProtKB-EC"/>
</dbReference>
<dbReference type="Gene3D" id="3.30.2350.10">
    <property type="entry name" value="Pseudouridine synthase"/>
    <property type="match status" value="1"/>
</dbReference>
<dbReference type="PROSITE" id="PS01129">
    <property type="entry name" value="PSI_RLU"/>
    <property type="match status" value="1"/>
</dbReference>
<dbReference type="EC" id="5.4.99.29" evidence="9"/>
<dbReference type="CDD" id="cd02869">
    <property type="entry name" value="PseudoU_synth_RluA_like"/>
    <property type="match status" value="1"/>
</dbReference>
<evidence type="ECO:0000256" key="2">
    <source>
        <dbReference type="ARBA" id="ARBA00022552"/>
    </source>
</evidence>
<dbReference type="PANTHER" id="PTHR21600:SF91">
    <property type="entry name" value="DUAL-SPECIFICITY RNA PSEUDOURIDINE SYNTHASE RLUA"/>
    <property type="match status" value="1"/>
</dbReference>
<dbReference type="OrthoDB" id="9785808at2"/>
<evidence type="ECO:0000256" key="1">
    <source>
        <dbReference type="ARBA" id="ARBA00010876"/>
    </source>
</evidence>
<evidence type="ECO:0000259" key="16">
    <source>
        <dbReference type="Pfam" id="PF00849"/>
    </source>
</evidence>
<evidence type="ECO:0000256" key="15">
    <source>
        <dbReference type="ARBA" id="ARBA00043143"/>
    </source>
</evidence>
<proteinExistence type="inferred from homology"/>
<dbReference type="GO" id="GO:0003723">
    <property type="term" value="F:RNA binding"/>
    <property type="evidence" value="ECO:0007669"/>
    <property type="project" value="InterPro"/>
</dbReference>
<evidence type="ECO:0000256" key="11">
    <source>
        <dbReference type="ARBA" id="ARBA00041266"/>
    </source>
</evidence>
<reference evidence="18" key="1">
    <citation type="submission" date="2016-10" db="EMBL/GenBank/DDBJ databases">
        <authorList>
            <person name="Varghese N."/>
            <person name="Submissions S."/>
        </authorList>
    </citation>
    <scope>NUCLEOTIDE SEQUENCE [LARGE SCALE GENOMIC DNA]</scope>
    <source>
        <strain evidence="18">DSM 6150</strain>
    </source>
</reference>
<dbReference type="Pfam" id="PF00849">
    <property type="entry name" value="PseudoU_synth_2"/>
    <property type="match status" value="1"/>
</dbReference>
<organism evidence="17 18">
    <name type="scientific">Formivibrio citricus</name>
    <dbReference type="NCBI Taxonomy" id="83765"/>
    <lineage>
        <taxon>Bacteria</taxon>
        <taxon>Pseudomonadati</taxon>
        <taxon>Pseudomonadota</taxon>
        <taxon>Betaproteobacteria</taxon>
        <taxon>Neisseriales</taxon>
        <taxon>Chitinibacteraceae</taxon>
        <taxon>Formivibrio</taxon>
    </lineage>
</organism>
<evidence type="ECO:0000256" key="3">
    <source>
        <dbReference type="ARBA" id="ARBA00022694"/>
    </source>
</evidence>
<evidence type="ECO:0000256" key="8">
    <source>
        <dbReference type="ARBA" id="ARBA00038944"/>
    </source>
</evidence>
<comment type="catalytic activity">
    <reaction evidence="6">
        <text>uridine(746) in 23S rRNA = pseudouridine(746) in 23S rRNA</text>
        <dbReference type="Rhea" id="RHEA:42548"/>
        <dbReference type="Rhea" id="RHEA-COMP:10109"/>
        <dbReference type="Rhea" id="RHEA-COMP:10110"/>
        <dbReference type="ChEBI" id="CHEBI:65314"/>
        <dbReference type="ChEBI" id="CHEBI:65315"/>
        <dbReference type="EC" id="5.4.99.29"/>
    </reaction>
</comment>
<evidence type="ECO:0000256" key="10">
    <source>
        <dbReference type="ARBA" id="ARBA00039988"/>
    </source>
</evidence>
<evidence type="ECO:0000256" key="4">
    <source>
        <dbReference type="ARBA" id="ARBA00023235"/>
    </source>
</evidence>
<dbReference type="GO" id="GO:0000455">
    <property type="term" value="P:enzyme-directed rRNA pseudouridine synthesis"/>
    <property type="evidence" value="ECO:0007669"/>
    <property type="project" value="TreeGrafter"/>
</dbReference>
<evidence type="ECO:0000256" key="7">
    <source>
        <dbReference type="ARBA" id="ARBA00037305"/>
    </source>
</evidence>
<dbReference type="EC" id="5.4.99.28" evidence="8"/>
<feature type="domain" description="Pseudouridine synthase RsuA/RluA-like" evidence="16">
    <location>
        <begin position="29"/>
        <end position="175"/>
    </location>
</feature>
<comment type="similarity">
    <text evidence="1">Belongs to the pseudouridine synthase RluA family.</text>
</comment>
<comment type="catalytic activity">
    <reaction evidence="5">
        <text>uridine(32) in tRNA = pseudouridine(32) in tRNA</text>
        <dbReference type="Rhea" id="RHEA:42544"/>
        <dbReference type="Rhea" id="RHEA-COMP:10107"/>
        <dbReference type="Rhea" id="RHEA-COMP:10108"/>
        <dbReference type="ChEBI" id="CHEBI:65314"/>
        <dbReference type="ChEBI" id="CHEBI:65315"/>
        <dbReference type="EC" id="5.4.99.28"/>
    </reaction>
</comment>
<dbReference type="EMBL" id="FOVE01000015">
    <property type="protein sequence ID" value="SFN71439.1"/>
    <property type="molecule type" value="Genomic_DNA"/>
</dbReference>
<dbReference type="GO" id="GO:0160142">
    <property type="term" value="F:23S rRNA pseudouridine(746) synthase activity"/>
    <property type="evidence" value="ECO:0007669"/>
    <property type="project" value="UniProtKB-EC"/>
</dbReference>
<dbReference type="STRING" id="83765.SAMN05660284_02111"/>
<dbReference type="InterPro" id="IPR006145">
    <property type="entry name" value="PsdUridine_synth_RsuA/RluA"/>
</dbReference>
<dbReference type="Proteomes" id="UP000242869">
    <property type="component" value="Unassembled WGS sequence"/>
</dbReference>
<gene>
    <name evidence="17" type="ORF">SAMN05660284_02111</name>
</gene>
<keyword evidence="3" id="KW-0819">tRNA processing</keyword>
<dbReference type="InterPro" id="IPR006224">
    <property type="entry name" value="PsdUridine_synth_RluA-like_CS"/>
</dbReference>
<name>A0A1I5BA95_9NEIS</name>
<dbReference type="GO" id="GO:0008033">
    <property type="term" value="P:tRNA processing"/>
    <property type="evidence" value="ECO:0007669"/>
    <property type="project" value="UniProtKB-KW"/>
</dbReference>
<comment type="function">
    <text evidence="7">Dual specificity enzyme that catalyzes the synthesis of pseudouridine from uracil-746 in 23S ribosomal RNA and from uracil-32 in the anticodon stem and loop of transfer RNAs.</text>
</comment>
<keyword evidence="18" id="KW-1185">Reference proteome</keyword>
<keyword evidence="2" id="KW-0698">rRNA processing</keyword>
<evidence type="ECO:0000256" key="6">
    <source>
        <dbReference type="ARBA" id="ARBA00036916"/>
    </source>
</evidence>